<dbReference type="RefSeq" id="XP_690946.4">
    <property type="nucleotide sequence ID" value="XM_685854.11"/>
</dbReference>
<keyword evidence="12" id="KW-0677">Repeat</keyword>
<dbReference type="SUPFAM" id="SSF57535">
    <property type="entry name" value="Complement control module/SCR domain"/>
    <property type="match status" value="2"/>
</dbReference>
<dbReference type="Gene3D" id="4.10.400.10">
    <property type="entry name" value="Low-density Lipoprotein Receptor"/>
    <property type="match status" value="1"/>
</dbReference>
<dbReference type="Pfam" id="PF00090">
    <property type="entry name" value="TSP_1"/>
    <property type="match status" value="2"/>
</dbReference>
<evidence type="ECO:0000313" key="31">
    <source>
        <dbReference type="ZFIN" id="ZDB-GENE-081104-392"/>
    </source>
</evidence>
<sequence>MCVLLQIATMKCVFLHGVFLLSLLSSAPITHAGSLRSIRSASEPVHCLWGSWSSWSACDRCSKTQTQIRFVAVFSQFGGQPCTGSSTRTQTCISTQVCPLEEGCGGRFRCQSGKCISLSLVCNSDQDCEDGSDEQRCDSKPICKISENTNLQKPPPNVEITGQGFDAAKREARGTVINTKSFGGLCQKTFSGDHKDFYRLPQSVLSYSFQVTAKNDFTDESFASSWHYLHHYEKHEKTTGTDYGHDDYVFHDELSQSKSKNLMIIKSDVEVGQFKNKDPEYLPLSEDFWKALVALPVVYDYAAYRNVLERFGTHYISEGSLGGHFKLYLMASEDVISKLKSEKRDYEDCVVTSHSVMFFIRWSTKTCKTDTIDETKTFYKSIPESDMKTDIIGGDPGFIAKLSMFYKYDVKENARTFSQWSGSLKYYPRIIKSKLRSLHELVKEVPCAGLKRFLLKRAIETYLTEKHSCQCRECQNNGLRVLDGNVCKCVCKPGTSGQACEYGTAYDEQPGVIHGDWACWSSWSSCSGGQKSRRRSCTRPAPSGGRDCIGNTEERTACEDEEELNHLRSMEPHCFDDSIKPRESCKTPPFVPNGFVLYPKDVYPVGSKIEYTCIEGYHLIGNAIAKCQEDLNWLQYPVECKKTQCDPPQLPPDVTANPWKLNYNIGEAIALSCPEGKVKEGLDEIQCNAGLSWSPQPKNTKCLTAVLKPTVVPVKCQPWENLAKDKCVCKVPHQCKSSLEVCVTDEKRGRTQRLSVCKVQAMRCLGHQYSLAEDSACQWTQPSTNNCTRCTLGETCDEQTNSCRCKTSEDCSSPDTWIHVCVKQDKASAPVTMTECEVAMRKCRGETVHIVSIQACQS</sequence>
<evidence type="ECO:0000256" key="3">
    <source>
        <dbReference type="ARBA" id="ARBA00009214"/>
    </source>
</evidence>
<dbReference type="CTD" id="562475"/>
<comment type="function">
    <text evidence="22">Component of the membrane attack complex (MAC), a multiprotein complex activated by the complement cascade, which inserts into a target cell membrane and forms a pore, leading to target cell membrane rupture and cell lysis. The MAC is initiated by proteolytic cleavage of C5 into complement C5b in response to the classical, alternative, lectin and GZMK complement pathways. The complement pathways consist in a cascade of proteins that leads to phagocytosis and breakdown of pathogens and signaling that strengthens the adaptive immune system. C7 serves as a membrane anchor. During MAC assembly, associates with C5b and C6 to form the C5b-7 complex, a key lipophilic precursor of the MAC complex, which associates with the outer leaflet and reduces the energy for membrane bending.</text>
</comment>
<dbReference type="InterPro" id="IPR003884">
    <property type="entry name" value="FacI_MAC"/>
</dbReference>
<dbReference type="Pfam" id="PF00057">
    <property type="entry name" value="Ldl_recept_a"/>
    <property type="match status" value="1"/>
</dbReference>
<dbReference type="PROSITE" id="PS50092">
    <property type="entry name" value="TSP1"/>
    <property type="match status" value="2"/>
</dbReference>
<dbReference type="GeneID" id="562475"/>
<dbReference type="GO" id="GO:0031640">
    <property type="term" value="P:killing of cells of another organism"/>
    <property type="evidence" value="ECO:0007669"/>
    <property type="project" value="UniProtKB-KW"/>
</dbReference>
<evidence type="ECO:0000256" key="4">
    <source>
        <dbReference type="ARBA" id="ARBA00022452"/>
    </source>
</evidence>
<dbReference type="PANTHER" id="PTHR45742">
    <property type="entry name" value="COMPLEMENT COMPONENT C6"/>
    <property type="match status" value="1"/>
</dbReference>
<evidence type="ECO:0000256" key="25">
    <source>
        <dbReference type="PROSITE-ProRule" id="PRU00302"/>
    </source>
</evidence>
<keyword evidence="8" id="KW-0399">Innate immunity</keyword>
<dbReference type="Gene3D" id="3.30.60.30">
    <property type="match status" value="2"/>
</dbReference>
<evidence type="ECO:0000256" key="9">
    <source>
        <dbReference type="ARBA" id="ARBA00022659"/>
    </source>
</evidence>
<dbReference type="InterPro" id="IPR035976">
    <property type="entry name" value="Sushi/SCR/CCP_sf"/>
</dbReference>
<dbReference type="SMART" id="SM00457">
    <property type="entry name" value="MACPF"/>
    <property type="match status" value="1"/>
</dbReference>
<evidence type="ECO:0000256" key="22">
    <source>
        <dbReference type="ARBA" id="ARBA00093281"/>
    </source>
</evidence>
<feature type="disulfide bond" evidence="24">
    <location>
        <begin position="110"/>
        <end position="128"/>
    </location>
</feature>
<keyword evidence="13" id="KW-0204">Cytolysis</keyword>
<dbReference type="GO" id="GO:0006958">
    <property type="term" value="P:complement activation, classical pathway"/>
    <property type="evidence" value="ECO:0007669"/>
    <property type="project" value="UniProtKB-KW"/>
</dbReference>
<organism evidence="29 30">
    <name type="scientific">Danio rerio</name>
    <name type="common">Zebrafish</name>
    <name type="synonym">Brachydanio rerio</name>
    <dbReference type="NCBI Taxonomy" id="7955"/>
    <lineage>
        <taxon>Eukaryota</taxon>
        <taxon>Metazoa</taxon>
        <taxon>Chordata</taxon>
        <taxon>Craniata</taxon>
        <taxon>Vertebrata</taxon>
        <taxon>Euteleostomi</taxon>
        <taxon>Actinopterygii</taxon>
        <taxon>Neopterygii</taxon>
        <taxon>Teleostei</taxon>
        <taxon>Ostariophysi</taxon>
        <taxon>Cypriniformes</taxon>
        <taxon>Danionidae</taxon>
        <taxon>Danioninae</taxon>
        <taxon>Danio</taxon>
    </lineage>
</organism>
<evidence type="ECO:0000256" key="26">
    <source>
        <dbReference type="SAM" id="SignalP"/>
    </source>
</evidence>
<protein>
    <recommendedName>
        <fullName evidence="21">Complement component C7</fullName>
    </recommendedName>
</protein>
<dbReference type="CDD" id="cd00112">
    <property type="entry name" value="LDLa"/>
    <property type="match status" value="1"/>
</dbReference>
<evidence type="ECO:0000256" key="21">
    <source>
        <dbReference type="ARBA" id="ARBA00073222"/>
    </source>
</evidence>
<keyword evidence="17" id="KW-0472">Membrane</keyword>
<keyword evidence="5" id="KW-0964">Secreted</keyword>
<feature type="disulfide bond" evidence="25">
    <location>
        <begin position="613"/>
        <end position="640"/>
    </location>
</feature>
<dbReference type="PROSITE" id="PS50068">
    <property type="entry name" value="LDLRA_2"/>
    <property type="match status" value="1"/>
</dbReference>
<dbReference type="Pfam" id="PF21330">
    <property type="entry name" value="Kazal_C7"/>
    <property type="match status" value="1"/>
</dbReference>
<feature type="chain" id="PRO_5035442088" description="Complement component C7" evidence="26">
    <location>
        <begin position="33"/>
        <end position="858"/>
    </location>
</feature>
<feature type="domain" description="MACPF" evidence="28">
    <location>
        <begin position="144"/>
        <end position="470"/>
    </location>
</feature>
<evidence type="ECO:0000256" key="23">
    <source>
        <dbReference type="ARBA" id="ARBA00093478"/>
    </source>
</evidence>
<feature type="domain" description="Sushi" evidence="27">
    <location>
        <begin position="583"/>
        <end position="642"/>
    </location>
</feature>
<dbReference type="OrthoDB" id="504708at2759"/>
<dbReference type="SMART" id="SM00032">
    <property type="entry name" value="CCP"/>
    <property type="match status" value="2"/>
</dbReference>
<dbReference type="Gene3D" id="2.10.70.10">
    <property type="entry name" value="Complement Module, domain 1"/>
    <property type="match status" value="2"/>
</dbReference>
<keyword evidence="16" id="KW-0473">Membrane attack complex</keyword>
<dbReference type="InterPro" id="IPR020863">
    <property type="entry name" value="MACPF_CS"/>
</dbReference>
<evidence type="ECO:0000256" key="16">
    <source>
        <dbReference type="ARBA" id="ARBA00023058"/>
    </source>
</evidence>
<dbReference type="InterPro" id="IPR002172">
    <property type="entry name" value="LDrepeatLR_classA_rpt"/>
</dbReference>
<gene>
    <name evidence="30 31" type="primary">c7a</name>
</gene>
<dbReference type="GO" id="GO:0005615">
    <property type="term" value="C:extracellular space"/>
    <property type="evidence" value="ECO:0000318"/>
    <property type="project" value="GO_Central"/>
</dbReference>
<dbReference type="InterPro" id="IPR000436">
    <property type="entry name" value="Sushi_SCR_CCP_dom"/>
</dbReference>
<evidence type="ECO:0000256" key="11">
    <source>
        <dbReference type="ARBA" id="ARBA00022729"/>
    </source>
</evidence>
<comment type="caution">
    <text evidence="25">Lacks conserved residue(s) required for the propagation of feature annotation.</text>
</comment>
<evidence type="ECO:0000313" key="30">
    <source>
        <dbReference type="RefSeq" id="XP_690946.4"/>
    </source>
</evidence>
<evidence type="ECO:0000256" key="10">
    <source>
        <dbReference type="ARBA" id="ARBA00022692"/>
    </source>
</evidence>
<dbReference type="InterPro" id="IPR048831">
    <property type="entry name" value="C8A_B_C6_EGF-like"/>
</dbReference>
<evidence type="ECO:0000256" key="14">
    <source>
        <dbReference type="ARBA" id="ARBA00022859"/>
    </source>
</evidence>
<dbReference type="SMART" id="SM00057">
    <property type="entry name" value="FIMAC"/>
    <property type="match status" value="2"/>
</dbReference>
<keyword evidence="11 26" id="KW-0732">Signal</keyword>
<dbReference type="InterPro" id="IPR036383">
    <property type="entry name" value="TSP1_rpt_sf"/>
</dbReference>
<evidence type="ECO:0000256" key="8">
    <source>
        <dbReference type="ARBA" id="ARBA00022588"/>
    </source>
</evidence>
<evidence type="ECO:0000256" key="5">
    <source>
        <dbReference type="ARBA" id="ARBA00022525"/>
    </source>
</evidence>
<evidence type="ECO:0000256" key="19">
    <source>
        <dbReference type="ARBA" id="ARBA00023180"/>
    </source>
</evidence>
<dbReference type="PROSITE" id="PS50923">
    <property type="entry name" value="SUSHI"/>
    <property type="match status" value="2"/>
</dbReference>
<keyword evidence="19" id="KW-0325">Glycoprotein</keyword>
<dbReference type="PANTHER" id="PTHR45742:SF2">
    <property type="entry name" value="COMPLEMENT COMPONENT C7"/>
    <property type="match status" value="1"/>
</dbReference>
<dbReference type="InterPro" id="IPR040729">
    <property type="entry name" value="Kazal_3"/>
</dbReference>
<feature type="signal peptide" evidence="26">
    <location>
        <begin position="1"/>
        <end position="32"/>
    </location>
</feature>
<dbReference type="SUPFAM" id="SSF57424">
    <property type="entry name" value="LDL receptor-like module"/>
    <property type="match status" value="1"/>
</dbReference>
<comment type="similarity">
    <text evidence="3">Belongs to the complement C6/C7/C8/C9 family.</text>
</comment>
<dbReference type="CDD" id="cd00033">
    <property type="entry name" value="CCP"/>
    <property type="match status" value="2"/>
</dbReference>
<dbReference type="Pfam" id="PF21195">
    <property type="entry name" value="EGF_C8A_B_C6"/>
    <property type="match status" value="1"/>
</dbReference>
<dbReference type="SMART" id="SM00192">
    <property type="entry name" value="LDLa"/>
    <property type="match status" value="1"/>
</dbReference>
<dbReference type="InterPro" id="IPR023415">
    <property type="entry name" value="LDLR_class-A_CS"/>
</dbReference>
<comment type="subcellular location">
    <subcellularLocation>
        <location evidence="2">Secreted</location>
    </subcellularLocation>
    <subcellularLocation>
        <location evidence="1">Target cell membrane</location>
        <topology evidence="1">Multi-pass membrane protein</topology>
    </subcellularLocation>
</comment>
<dbReference type="Gene3D" id="2.20.100.10">
    <property type="entry name" value="Thrombospondin type-1 (TSP1) repeat"/>
    <property type="match status" value="2"/>
</dbReference>
<keyword evidence="6" id="KW-0245">EGF-like domain</keyword>
<dbReference type="GO" id="GO:0045087">
    <property type="term" value="P:innate immune response"/>
    <property type="evidence" value="ECO:0007669"/>
    <property type="project" value="UniProtKB-KW"/>
</dbReference>
<evidence type="ECO:0000256" key="7">
    <source>
        <dbReference type="ARBA" id="ARBA00022537"/>
    </source>
</evidence>
<dbReference type="PRINTS" id="PR00764">
    <property type="entry name" value="COMPLEMENTC9"/>
</dbReference>
<evidence type="ECO:0000256" key="6">
    <source>
        <dbReference type="ARBA" id="ARBA00022536"/>
    </source>
</evidence>
<comment type="subunit">
    <text evidence="23">Monomer or dimer; as a C5b-7 complex it can also form multimeric rosettes. Component of the membrane attack complex (MAC), composed of complement C5b, C6, C7, C8A, C8B, C8G and multiple copies of the pore-forming subunit C9.</text>
</comment>
<dbReference type="AGR" id="ZFIN:ZDB-GENE-081104-392"/>
<name>A0A8N7UT40_DANRE</name>
<dbReference type="GO" id="GO:0044218">
    <property type="term" value="C:other organism cell membrane"/>
    <property type="evidence" value="ECO:0007669"/>
    <property type="project" value="UniProtKB-KW"/>
</dbReference>
<keyword evidence="14" id="KW-0391">Immunity</keyword>
<dbReference type="SUPFAM" id="SSF82895">
    <property type="entry name" value="TSP-1 type 1 repeat"/>
    <property type="match status" value="2"/>
</dbReference>
<evidence type="ECO:0000259" key="28">
    <source>
        <dbReference type="PROSITE" id="PS51412"/>
    </source>
</evidence>
<dbReference type="InterPro" id="IPR000884">
    <property type="entry name" value="TSP1_rpt"/>
</dbReference>
<dbReference type="InterPro" id="IPR020864">
    <property type="entry name" value="MACPF"/>
</dbReference>
<feature type="domain" description="Sushi" evidence="27">
    <location>
        <begin position="643"/>
        <end position="704"/>
    </location>
</feature>
<dbReference type="InterPro" id="IPR048825">
    <property type="entry name" value="C7_KAZAL"/>
</dbReference>
<keyword evidence="10" id="KW-0812">Transmembrane</keyword>
<keyword evidence="9 25" id="KW-0768">Sushi</keyword>
<evidence type="ECO:0000259" key="27">
    <source>
        <dbReference type="PROSITE" id="PS50923"/>
    </source>
</evidence>
<keyword evidence="7" id="KW-1052">Target cell membrane</keyword>
<dbReference type="PROSITE" id="PS51412">
    <property type="entry name" value="MACPF_2"/>
    <property type="match status" value="1"/>
</dbReference>
<dbReference type="GO" id="GO:0005579">
    <property type="term" value="C:membrane attack complex"/>
    <property type="evidence" value="ECO:0000318"/>
    <property type="project" value="GO_Central"/>
</dbReference>
<dbReference type="PROSITE" id="PS00279">
    <property type="entry name" value="MACPF_1"/>
    <property type="match status" value="1"/>
</dbReference>
<evidence type="ECO:0000256" key="24">
    <source>
        <dbReference type="PROSITE-ProRule" id="PRU00124"/>
    </source>
</evidence>
<dbReference type="InterPro" id="IPR001862">
    <property type="entry name" value="MAC_perforin"/>
</dbReference>
<dbReference type="SMART" id="SM00209">
    <property type="entry name" value="TSP1"/>
    <property type="match status" value="2"/>
</dbReference>
<feature type="disulfide bond" evidence="24">
    <location>
        <begin position="122"/>
        <end position="137"/>
    </location>
</feature>
<evidence type="ECO:0000256" key="2">
    <source>
        <dbReference type="ARBA" id="ARBA00004613"/>
    </source>
</evidence>
<dbReference type="GO" id="GO:0006956">
    <property type="term" value="P:complement activation"/>
    <property type="evidence" value="ECO:0000318"/>
    <property type="project" value="GO_Central"/>
</dbReference>
<accession>A0A8N7UT40</accession>
<evidence type="ECO:0000256" key="15">
    <source>
        <dbReference type="ARBA" id="ARBA00022875"/>
    </source>
</evidence>
<evidence type="ECO:0000256" key="1">
    <source>
        <dbReference type="ARBA" id="ARBA00004276"/>
    </source>
</evidence>
<evidence type="ECO:0000256" key="18">
    <source>
        <dbReference type="ARBA" id="ARBA00023157"/>
    </source>
</evidence>
<dbReference type="InterPro" id="IPR036055">
    <property type="entry name" value="LDL_receptor-like_sf"/>
</dbReference>
<dbReference type="Proteomes" id="UP000000437">
    <property type="component" value="Chromosome 8"/>
</dbReference>
<dbReference type="ZFIN" id="ZDB-GENE-081104-392">
    <property type="gene designation" value="c7a"/>
</dbReference>
<dbReference type="Pfam" id="PF00084">
    <property type="entry name" value="Sushi"/>
    <property type="match status" value="2"/>
</dbReference>
<dbReference type="PROSITE" id="PS01209">
    <property type="entry name" value="LDLRA_1"/>
    <property type="match status" value="1"/>
</dbReference>
<evidence type="ECO:0000256" key="13">
    <source>
        <dbReference type="ARBA" id="ARBA00022852"/>
    </source>
</evidence>
<proteinExistence type="inferred from homology"/>
<reference evidence="30" key="1">
    <citation type="submission" date="2025-08" db="UniProtKB">
        <authorList>
            <consortium name="RefSeq"/>
        </authorList>
    </citation>
    <scope>IDENTIFICATION</scope>
    <source>
        <strain evidence="30">Tuebingen</strain>
        <tissue evidence="30">Fibroblasts and whole tissue</tissue>
    </source>
</reference>
<keyword evidence="4" id="KW-1134">Transmembrane beta strand</keyword>
<evidence type="ECO:0000256" key="20">
    <source>
        <dbReference type="ARBA" id="ARBA00023298"/>
    </source>
</evidence>
<evidence type="ECO:0000256" key="17">
    <source>
        <dbReference type="ARBA" id="ARBA00023136"/>
    </source>
</evidence>
<dbReference type="Pfam" id="PF18434">
    <property type="entry name" value="Kazal_3"/>
    <property type="match status" value="1"/>
</dbReference>
<evidence type="ECO:0000256" key="12">
    <source>
        <dbReference type="ARBA" id="ARBA00022737"/>
    </source>
</evidence>
<keyword evidence="20" id="KW-1053">Target membrane</keyword>
<dbReference type="Pfam" id="PF01823">
    <property type="entry name" value="MACPF"/>
    <property type="match status" value="1"/>
</dbReference>
<dbReference type="AlphaFoldDB" id="A0A8N7UT40"/>
<keyword evidence="15" id="KW-0180">Complement pathway</keyword>
<evidence type="ECO:0000313" key="29">
    <source>
        <dbReference type="Proteomes" id="UP000000437"/>
    </source>
</evidence>
<keyword evidence="29" id="KW-1185">Reference proteome</keyword>
<dbReference type="FunCoup" id="A0A8N7UT40">
    <property type="interactions" value="37"/>
</dbReference>
<keyword evidence="18 25" id="KW-1015">Disulfide bond</keyword>